<name>A0ACB8E0M5_DERSI</name>
<evidence type="ECO:0000313" key="1">
    <source>
        <dbReference type="EMBL" id="KAH7980075.1"/>
    </source>
</evidence>
<sequence>MFQETQQKHLLPCSVQTMRCWLRARHSSSSSNTHECAVDGADGEQEERSMKNGWIQVSSPPRFMSRALQAVQETCYAEAQSQGWNTALFIEDSTLQKRDSEDAEVKGWVRIVPGRCAECRRPVRAGGEVPLVVLSVGGRHVSLGERSRLKEARRVFPAAHGHVFLDAPGTADDSLCKGQPSSVAPCSSSAKHRHYVPTKHSGPVGTGCAAAAEAAMAVADVASHPGMVVASLRSEVQYCYQLRSCVPPPPNALMPFAQENRLSVAAVNASENNQRARSRLAKLCRPLRAADKEPFQRKLVEAAAVPRRKYPDYAQNPHEARRRKEQERSAKQVTSKLVQAGTSWDNDQQLRTSMVEAQGRGSPKLQQQLHPTSFEREFCMEGGSILHGDAAWRGRL</sequence>
<keyword evidence="2" id="KW-1185">Reference proteome</keyword>
<comment type="caution">
    <text evidence="1">The sequence shown here is derived from an EMBL/GenBank/DDBJ whole genome shotgun (WGS) entry which is preliminary data.</text>
</comment>
<dbReference type="Proteomes" id="UP000821865">
    <property type="component" value="Chromosome 1"/>
</dbReference>
<accession>A0ACB8E0M5</accession>
<reference evidence="1" key="1">
    <citation type="submission" date="2020-05" db="EMBL/GenBank/DDBJ databases">
        <title>Large-scale comparative analyses of tick genomes elucidate their genetic diversity and vector capacities.</title>
        <authorList>
            <person name="Jia N."/>
            <person name="Wang J."/>
            <person name="Shi W."/>
            <person name="Du L."/>
            <person name="Sun Y."/>
            <person name="Zhan W."/>
            <person name="Jiang J."/>
            <person name="Wang Q."/>
            <person name="Zhang B."/>
            <person name="Ji P."/>
            <person name="Sakyi L.B."/>
            <person name="Cui X."/>
            <person name="Yuan T."/>
            <person name="Jiang B."/>
            <person name="Yang W."/>
            <person name="Lam T.T.-Y."/>
            <person name="Chang Q."/>
            <person name="Ding S."/>
            <person name="Wang X."/>
            <person name="Zhu J."/>
            <person name="Ruan X."/>
            <person name="Zhao L."/>
            <person name="Wei J."/>
            <person name="Que T."/>
            <person name="Du C."/>
            <person name="Cheng J."/>
            <person name="Dai P."/>
            <person name="Han X."/>
            <person name="Huang E."/>
            <person name="Gao Y."/>
            <person name="Liu J."/>
            <person name="Shao H."/>
            <person name="Ye R."/>
            <person name="Li L."/>
            <person name="Wei W."/>
            <person name="Wang X."/>
            <person name="Wang C."/>
            <person name="Yang T."/>
            <person name="Huo Q."/>
            <person name="Li W."/>
            <person name="Guo W."/>
            <person name="Chen H."/>
            <person name="Zhou L."/>
            <person name="Ni X."/>
            <person name="Tian J."/>
            <person name="Zhou Y."/>
            <person name="Sheng Y."/>
            <person name="Liu T."/>
            <person name="Pan Y."/>
            <person name="Xia L."/>
            <person name="Li J."/>
            <person name="Zhao F."/>
            <person name="Cao W."/>
        </authorList>
    </citation>
    <scope>NUCLEOTIDE SEQUENCE</scope>
    <source>
        <strain evidence="1">Dsil-2018</strain>
    </source>
</reference>
<organism evidence="1 2">
    <name type="scientific">Dermacentor silvarum</name>
    <name type="common">Tick</name>
    <dbReference type="NCBI Taxonomy" id="543639"/>
    <lineage>
        <taxon>Eukaryota</taxon>
        <taxon>Metazoa</taxon>
        <taxon>Ecdysozoa</taxon>
        <taxon>Arthropoda</taxon>
        <taxon>Chelicerata</taxon>
        <taxon>Arachnida</taxon>
        <taxon>Acari</taxon>
        <taxon>Parasitiformes</taxon>
        <taxon>Ixodida</taxon>
        <taxon>Ixodoidea</taxon>
        <taxon>Ixodidae</taxon>
        <taxon>Rhipicephalinae</taxon>
        <taxon>Dermacentor</taxon>
    </lineage>
</organism>
<evidence type="ECO:0000313" key="2">
    <source>
        <dbReference type="Proteomes" id="UP000821865"/>
    </source>
</evidence>
<gene>
    <name evidence="1" type="ORF">HPB49_012950</name>
</gene>
<protein>
    <submittedName>
        <fullName evidence="1">Uncharacterized protein</fullName>
    </submittedName>
</protein>
<proteinExistence type="predicted"/>
<dbReference type="EMBL" id="CM023470">
    <property type="protein sequence ID" value="KAH7980075.1"/>
    <property type="molecule type" value="Genomic_DNA"/>
</dbReference>